<proteinExistence type="predicted"/>
<comment type="caution">
    <text evidence="1">The sequence shown here is derived from an EMBL/GenBank/DDBJ whole genome shotgun (WGS) entry which is preliminary data.</text>
</comment>
<evidence type="ECO:0000313" key="1">
    <source>
        <dbReference type="EMBL" id="MVA98422.1"/>
    </source>
</evidence>
<sequence>MSAVATASAADESGPHHEPIGVVLARVETALETIAHAIDANQAHIAAAVAAGGARPAAAAHKAMQEADLLAQKVAGIASFLRAVAVEVPGDWHVDTAGATRALTLADLALAIGAKGRAAHVHDEVDHGHCDLF</sequence>
<gene>
    <name evidence="1" type="ORF">GN330_14325</name>
</gene>
<accession>A0A844QGC1</accession>
<dbReference type="EMBL" id="WPHG01000003">
    <property type="protein sequence ID" value="MVA98422.1"/>
    <property type="molecule type" value="Genomic_DNA"/>
</dbReference>
<evidence type="ECO:0000313" key="2">
    <source>
        <dbReference type="Proteomes" id="UP000463224"/>
    </source>
</evidence>
<reference evidence="1 2" key="1">
    <citation type="submission" date="2019-12" db="EMBL/GenBank/DDBJ databases">
        <title>Nitratireductor arenosus sp. nov., Isolated from sea sand, Jeju island, South Korea.</title>
        <authorList>
            <person name="Kim W."/>
        </authorList>
    </citation>
    <scope>NUCLEOTIDE SEQUENCE [LARGE SCALE GENOMIC DNA]</scope>
    <source>
        <strain evidence="1 2">CAU 1489</strain>
    </source>
</reference>
<keyword evidence="2" id="KW-1185">Reference proteome</keyword>
<protein>
    <submittedName>
        <fullName evidence="1">Uncharacterized protein</fullName>
    </submittedName>
</protein>
<dbReference type="Proteomes" id="UP000463224">
    <property type="component" value="Unassembled WGS sequence"/>
</dbReference>
<organism evidence="1 2">
    <name type="scientific">Nitratireductor arenosus</name>
    <dbReference type="NCBI Taxonomy" id="2682096"/>
    <lineage>
        <taxon>Bacteria</taxon>
        <taxon>Pseudomonadati</taxon>
        <taxon>Pseudomonadota</taxon>
        <taxon>Alphaproteobacteria</taxon>
        <taxon>Hyphomicrobiales</taxon>
        <taxon>Phyllobacteriaceae</taxon>
        <taxon>Nitratireductor</taxon>
    </lineage>
</organism>
<name>A0A844QGC1_9HYPH</name>
<dbReference type="AlphaFoldDB" id="A0A844QGC1"/>
<dbReference type="RefSeq" id="WP_156713362.1">
    <property type="nucleotide sequence ID" value="NZ_WPHG01000003.1"/>
</dbReference>